<reference evidence="1 2" key="1">
    <citation type="submission" date="2024-05" db="EMBL/GenBank/DDBJ databases">
        <authorList>
            <person name="Duchaud E."/>
        </authorList>
    </citation>
    <scope>NUCLEOTIDE SEQUENCE [LARGE SCALE GENOMIC DNA]</scope>
    <source>
        <strain evidence="1">Ena-SAMPLE-TAB-13-05-2024-13:56:06:370-140302</strain>
    </source>
</reference>
<evidence type="ECO:0000313" key="1">
    <source>
        <dbReference type="EMBL" id="CAL2078662.1"/>
    </source>
</evidence>
<evidence type="ECO:0000313" key="2">
    <source>
        <dbReference type="Proteomes" id="UP001497416"/>
    </source>
</evidence>
<dbReference type="EMBL" id="CAXIXY010000003">
    <property type="protein sequence ID" value="CAL2078662.1"/>
    <property type="molecule type" value="Genomic_DNA"/>
</dbReference>
<organism evidence="1 2">
    <name type="scientific">Tenacibaculum platacis</name>
    <dbReference type="NCBI Taxonomy" id="3137852"/>
    <lineage>
        <taxon>Bacteria</taxon>
        <taxon>Pseudomonadati</taxon>
        <taxon>Bacteroidota</taxon>
        <taxon>Flavobacteriia</taxon>
        <taxon>Flavobacteriales</taxon>
        <taxon>Flavobacteriaceae</taxon>
        <taxon>Tenacibaculum</taxon>
    </lineage>
</organism>
<protein>
    <recommendedName>
        <fullName evidence="3">DUF2911 domain-containing protein</fullName>
    </recommendedName>
</protein>
<keyword evidence="2" id="KW-1185">Reference proteome</keyword>
<comment type="caution">
    <text evidence="1">The sequence shown here is derived from an EMBL/GenBank/DDBJ whole genome shotgun (WGS) entry which is preliminary data.</text>
</comment>
<dbReference type="Proteomes" id="UP001497416">
    <property type="component" value="Unassembled WGS sequence"/>
</dbReference>
<name>A0ABM9NTQ7_9FLAO</name>
<evidence type="ECO:0008006" key="3">
    <source>
        <dbReference type="Google" id="ProtNLM"/>
    </source>
</evidence>
<dbReference type="Pfam" id="PF11138">
    <property type="entry name" value="DUF2911"/>
    <property type="match status" value="1"/>
</dbReference>
<gene>
    <name evidence="1" type="ORF">T190607A01A_10733</name>
</gene>
<proteinExistence type="predicted"/>
<sequence length="275" mass="31256">MKTYIIVAFMLVNAGLLAQLKVPSLSPKTKLNQNIGLSIATIDYSRPSKKGRKIFGGLLPYGEVWRTGANSATKFSFSKEVVINGQKFPKGDYSLLTIPEKNSWTIKWYGYSSSNWNTYKKQKPFTTFNLPVESVSESVESLAIRFQNITLNSADVYIEWENSRIIIPVKVNEEEEIIASIDKELSGPSSSDYFRAALYYHETKTDLNKALTYIQKVTKSDKALFFQVTREALILKDLNRRKEAVKVAKRALQLSKEAKNKDFVKINNDIIAIFK</sequence>
<accession>A0ABM9NTQ7</accession>
<dbReference type="InterPro" id="IPR021314">
    <property type="entry name" value="DUF2911"/>
</dbReference>
<dbReference type="RefSeq" id="WP_348710404.1">
    <property type="nucleotide sequence ID" value="NZ_CAXIXY010000003.1"/>
</dbReference>